<evidence type="ECO:0000256" key="5">
    <source>
        <dbReference type="PROSITE-ProRule" id="PRU00228"/>
    </source>
</evidence>
<dbReference type="InterPro" id="IPR043145">
    <property type="entry name" value="Znf_ZZ_sf"/>
</dbReference>
<name>A0A2H1W003_SPOFR</name>
<dbReference type="SMART" id="SM00980">
    <property type="entry name" value="THAP"/>
    <property type="match status" value="1"/>
</dbReference>
<reference evidence="9" key="1">
    <citation type="submission" date="2016-07" db="EMBL/GenBank/DDBJ databases">
        <authorList>
            <person name="Bretaudeau A."/>
        </authorList>
    </citation>
    <scope>NUCLEOTIDE SEQUENCE</scope>
    <source>
        <strain evidence="9">Rice</strain>
        <tissue evidence="9">Whole body</tissue>
    </source>
</reference>
<dbReference type="Gene3D" id="3.30.60.90">
    <property type="match status" value="1"/>
</dbReference>
<dbReference type="Gene3D" id="6.20.210.20">
    <property type="entry name" value="THAP domain"/>
    <property type="match status" value="1"/>
</dbReference>
<accession>A0A2H1W003</accession>
<gene>
    <name evidence="9" type="ORF">SFRICE_010909</name>
</gene>
<proteinExistence type="predicted"/>
<dbReference type="Pfam" id="PF05485">
    <property type="entry name" value="THAP"/>
    <property type="match status" value="1"/>
</dbReference>
<evidence type="ECO:0000313" key="9">
    <source>
        <dbReference type="EMBL" id="SOQ46367.1"/>
    </source>
</evidence>
<keyword evidence="2 5" id="KW-0863">Zinc-finger</keyword>
<feature type="domain" description="THAP-type" evidence="8">
    <location>
        <begin position="1"/>
        <end position="80"/>
    </location>
</feature>
<keyword evidence="1" id="KW-0479">Metal-binding</keyword>
<dbReference type="GO" id="GO:0003677">
    <property type="term" value="F:DNA binding"/>
    <property type="evidence" value="ECO:0007669"/>
    <property type="project" value="UniProtKB-UniRule"/>
</dbReference>
<dbReference type="Pfam" id="PF00569">
    <property type="entry name" value="ZZ"/>
    <property type="match status" value="1"/>
</dbReference>
<keyword evidence="3" id="KW-0862">Zinc</keyword>
<evidence type="ECO:0000259" key="8">
    <source>
        <dbReference type="PROSITE" id="PS50950"/>
    </source>
</evidence>
<dbReference type="SUPFAM" id="SSF57716">
    <property type="entry name" value="Glucocorticoid receptor-like (DNA-binding domain)"/>
    <property type="match status" value="1"/>
</dbReference>
<dbReference type="EMBL" id="ODYU01005477">
    <property type="protein sequence ID" value="SOQ46367.1"/>
    <property type="molecule type" value="Genomic_DNA"/>
</dbReference>
<dbReference type="AlphaFoldDB" id="A0A2H1W003"/>
<dbReference type="SMART" id="SM00692">
    <property type="entry name" value="DM3"/>
    <property type="match status" value="1"/>
</dbReference>
<dbReference type="InterPro" id="IPR006612">
    <property type="entry name" value="THAP_Znf"/>
</dbReference>
<evidence type="ECO:0000256" key="1">
    <source>
        <dbReference type="ARBA" id="ARBA00022723"/>
    </source>
</evidence>
<dbReference type="PROSITE" id="PS50135">
    <property type="entry name" value="ZF_ZZ_2"/>
    <property type="match status" value="1"/>
</dbReference>
<dbReference type="InterPro" id="IPR000433">
    <property type="entry name" value="Znf_ZZ"/>
</dbReference>
<dbReference type="PANTHER" id="PTHR15090">
    <property type="entry name" value="SEQUESTOSOME 1-RELATED"/>
    <property type="match status" value="1"/>
</dbReference>
<evidence type="ECO:0000256" key="4">
    <source>
        <dbReference type="ARBA" id="ARBA00023125"/>
    </source>
</evidence>
<evidence type="ECO:0000256" key="6">
    <source>
        <dbReference type="PROSITE-ProRule" id="PRU00309"/>
    </source>
</evidence>
<dbReference type="SMART" id="SM00291">
    <property type="entry name" value="ZnF_ZZ"/>
    <property type="match status" value="1"/>
</dbReference>
<evidence type="ECO:0000259" key="7">
    <source>
        <dbReference type="PROSITE" id="PS50135"/>
    </source>
</evidence>
<dbReference type="PROSITE" id="PS50950">
    <property type="entry name" value="ZF_THAP"/>
    <property type="match status" value="1"/>
</dbReference>
<dbReference type="CDD" id="cd02340">
    <property type="entry name" value="ZZ_NBR1_like"/>
    <property type="match status" value="1"/>
</dbReference>
<dbReference type="GO" id="GO:0008270">
    <property type="term" value="F:zinc ion binding"/>
    <property type="evidence" value="ECO:0007669"/>
    <property type="project" value="UniProtKB-KW"/>
</dbReference>
<dbReference type="InterPro" id="IPR052260">
    <property type="entry name" value="Autophagy_Rcpt_SigReg"/>
</dbReference>
<organism evidence="9">
    <name type="scientific">Spodoptera frugiperda</name>
    <name type="common">Fall armyworm</name>
    <dbReference type="NCBI Taxonomy" id="7108"/>
    <lineage>
        <taxon>Eukaryota</taxon>
        <taxon>Metazoa</taxon>
        <taxon>Ecdysozoa</taxon>
        <taxon>Arthropoda</taxon>
        <taxon>Hexapoda</taxon>
        <taxon>Insecta</taxon>
        <taxon>Pterygota</taxon>
        <taxon>Neoptera</taxon>
        <taxon>Endopterygota</taxon>
        <taxon>Lepidoptera</taxon>
        <taxon>Glossata</taxon>
        <taxon>Ditrysia</taxon>
        <taxon>Noctuoidea</taxon>
        <taxon>Noctuidae</taxon>
        <taxon>Amphipyrinae</taxon>
        <taxon>Spodoptera</taxon>
    </lineage>
</organism>
<dbReference type="SUPFAM" id="SSF57850">
    <property type="entry name" value="RING/U-box"/>
    <property type="match status" value="1"/>
</dbReference>
<evidence type="ECO:0000256" key="2">
    <source>
        <dbReference type="ARBA" id="ARBA00022771"/>
    </source>
</evidence>
<protein>
    <submittedName>
        <fullName evidence="9">SFRICE_010909</fullName>
    </submittedName>
</protein>
<dbReference type="PROSITE" id="PS01357">
    <property type="entry name" value="ZF_ZZ_1"/>
    <property type="match status" value="1"/>
</dbReference>
<dbReference type="InterPro" id="IPR038441">
    <property type="entry name" value="THAP_Znf_sf"/>
</dbReference>
<feature type="domain" description="ZZ-type" evidence="7">
    <location>
        <begin position="98"/>
        <end position="148"/>
    </location>
</feature>
<keyword evidence="4 6" id="KW-0238">DNA-binding</keyword>
<sequence>MVNYCCVYGCGRNSKTSKHLYYYGLPKERNRLLQWLEAIGRTDLLERDHKKLTHRVCSRHFSPSNIKNKHLCADAVPTLCLSNYTNDGTNESESQSSHQNIVCNSCNKSILGFRYKCITCPDYDLCSKCEMLEAHDQHYLLRIPKPVNFAIADNLIKKWRKLIKKESINIDTKTDIDCSSSDDDVPITKYVKNYDSGIELTEEEKSKIRDEVTRVLNIKNNYTEDLAKTKQKALKRKLPQKKRKDKEFKELVEICVGAEEMASVAAVPEVFFADVNDIATNQNLDVKEEITNTLTPLVAETESQLEHSIKLNDELSEFLIGVKYPGT</sequence>
<evidence type="ECO:0000256" key="3">
    <source>
        <dbReference type="ARBA" id="ARBA00022833"/>
    </source>
</evidence>